<evidence type="ECO:0000313" key="4">
    <source>
        <dbReference type="Proteomes" id="UP000886885"/>
    </source>
</evidence>
<feature type="transmembrane region" description="Helical" evidence="2">
    <location>
        <begin position="263"/>
        <end position="285"/>
    </location>
</feature>
<proteinExistence type="predicted"/>
<feature type="transmembrane region" description="Helical" evidence="2">
    <location>
        <begin position="305"/>
        <end position="325"/>
    </location>
</feature>
<dbReference type="AlphaFoldDB" id="A0A8X8DGK2"/>
<gene>
    <name evidence="3" type="ORF">POTOM_000666</name>
</gene>
<keyword evidence="2" id="KW-0812">Transmembrane</keyword>
<dbReference type="Proteomes" id="UP000886885">
    <property type="component" value="Chromosome 1A"/>
</dbReference>
<organism evidence="3 4">
    <name type="scientific">Populus tomentosa</name>
    <name type="common">Chinese white poplar</name>
    <dbReference type="NCBI Taxonomy" id="118781"/>
    <lineage>
        <taxon>Eukaryota</taxon>
        <taxon>Viridiplantae</taxon>
        <taxon>Streptophyta</taxon>
        <taxon>Embryophyta</taxon>
        <taxon>Tracheophyta</taxon>
        <taxon>Spermatophyta</taxon>
        <taxon>Magnoliopsida</taxon>
        <taxon>eudicotyledons</taxon>
        <taxon>Gunneridae</taxon>
        <taxon>Pentapetalae</taxon>
        <taxon>rosids</taxon>
        <taxon>fabids</taxon>
        <taxon>Malpighiales</taxon>
        <taxon>Salicaceae</taxon>
        <taxon>Saliceae</taxon>
        <taxon>Populus</taxon>
    </lineage>
</organism>
<feature type="transmembrane region" description="Helical" evidence="2">
    <location>
        <begin position="203"/>
        <end position="223"/>
    </location>
</feature>
<evidence type="ECO:0000313" key="3">
    <source>
        <dbReference type="EMBL" id="KAG6791543.1"/>
    </source>
</evidence>
<accession>A0A8X8DGK2</accession>
<reference evidence="3" key="1">
    <citation type="journal article" date="2020" name="bioRxiv">
        <title>Hybrid origin of Populus tomentosa Carr. identified through genome sequencing and phylogenomic analysis.</title>
        <authorList>
            <person name="An X."/>
            <person name="Gao K."/>
            <person name="Chen Z."/>
            <person name="Li J."/>
            <person name="Yang X."/>
            <person name="Yang X."/>
            <person name="Zhou J."/>
            <person name="Guo T."/>
            <person name="Zhao T."/>
            <person name="Huang S."/>
            <person name="Miao D."/>
            <person name="Khan W.U."/>
            <person name="Rao P."/>
            <person name="Ye M."/>
            <person name="Lei B."/>
            <person name="Liao W."/>
            <person name="Wang J."/>
            <person name="Ji L."/>
            <person name="Li Y."/>
            <person name="Guo B."/>
            <person name="Mustafa N.S."/>
            <person name="Li S."/>
            <person name="Yun Q."/>
            <person name="Keller S.R."/>
            <person name="Mao J."/>
            <person name="Zhang R."/>
            <person name="Strauss S.H."/>
        </authorList>
    </citation>
    <scope>NUCLEOTIDE SEQUENCE</scope>
    <source>
        <strain evidence="3">GM15</strain>
        <tissue evidence="3">Leaf</tissue>
    </source>
</reference>
<feature type="coiled-coil region" evidence="1">
    <location>
        <begin position="94"/>
        <end position="131"/>
    </location>
</feature>
<dbReference type="PANTHER" id="PTHR36383">
    <property type="entry name" value="OS09G0529350 PROTEIN"/>
    <property type="match status" value="1"/>
</dbReference>
<keyword evidence="4" id="KW-1185">Reference proteome</keyword>
<keyword evidence="2" id="KW-0472">Membrane</keyword>
<evidence type="ECO:0000256" key="1">
    <source>
        <dbReference type="SAM" id="Coils"/>
    </source>
</evidence>
<dbReference type="EMBL" id="JAAWWB010000001">
    <property type="protein sequence ID" value="KAG6791543.1"/>
    <property type="molecule type" value="Genomic_DNA"/>
</dbReference>
<comment type="caution">
    <text evidence="3">The sequence shown here is derived from an EMBL/GenBank/DDBJ whole genome shotgun (WGS) entry which is preliminary data.</text>
</comment>
<evidence type="ECO:0000256" key="2">
    <source>
        <dbReference type="SAM" id="Phobius"/>
    </source>
</evidence>
<protein>
    <recommendedName>
        <fullName evidence="5">Homer protein</fullName>
    </recommendedName>
</protein>
<feature type="transmembrane region" description="Helical" evidence="2">
    <location>
        <begin position="229"/>
        <end position="251"/>
    </location>
</feature>
<keyword evidence="2" id="KW-1133">Transmembrane helix</keyword>
<name>A0A8X8DGK2_POPTO</name>
<dbReference type="OrthoDB" id="198474at2759"/>
<evidence type="ECO:0008006" key="5">
    <source>
        <dbReference type="Google" id="ProtNLM"/>
    </source>
</evidence>
<dbReference type="PANTHER" id="PTHR36383:SF1">
    <property type="entry name" value="PROTEIN, PUTATIVE-RELATED"/>
    <property type="match status" value="1"/>
</dbReference>
<sequence length="339" mass="37513">MATTTNPIKIISPNSRLPLTKPFCITSLTCPTLFNRATTSLHKPLLVIKCSSNSSEEIEPSNGNNLKDALSGMVDKQVEELLNRQENRVLLDGLEKASQRVEMARRELAEIERQELEAKQLRDYINQLESRASENYCLKFVAFVWCCCLILVEFKIAECQQEILEARAMVEEAERSLSLNNDGDALESKEISRDEERLESIKAGFVSALVGTLAGLPISLTQVTSNAQLILPSTITFISCALFGLTFRYAVRRDLDNFQLKTGTAAAFGIVKGLATLAGGQPLELDPESFLSHVFNGAQYVSENLLIFAFAAVSLDFCFKTGLLSPFPMKRSASRTNIE</sequence>
<keyword evidence="1" id="KW-0175">Coiled coil</keyword>